<dbReference type="Gene3D" id="1.20.5.440">
    <property type="entry name" value="ATP synthase delta/epsilon subunit, C-terminal domain"/>
    <property type="match status" value="1"/>
</dbReference>
<dbReference type="Proteomes" id="UP000177199">
    <property type="component" value="Unassembled WGS sequence"/>
</dbReference>
<dbReference type="AlphaFoldDB" id="A0A1F7HJX0"/>
<proteinExistence type="inferred from homology"/>
<keyword evidence="3 8" id="KW-0813">Transport</keyword>
<feature type="domain" description="ATP synthase F1 complex delta/epsilon subunit N-terminal" evidence="11">
    <location>
        <begin position="3"/>
        <end position="81"/>
    </location>
</feature>
<evidence type="ECO:0000256" key="3">
    <source>
        <dbReference type="ARBA" id="ARBA00022448"/>
    </source>
</evidence>
<dbReference type="EMBL" id="MFZV01000012">
    <property type="protein sequence ID" value="OGK31296.1"/>
    <property type="molecule type" value="Genomic_DNA"/>
</dbReference>
<dbReference type="GO" id="GO:0046933">
    <property type="term" value="F:proton-transporting ATP synthase activity, rotational mechanism"/>
    <property type="evidence" value="ECO:0007669"/>
    <property type="project" value="UniProtKB-UniRule"/>
</dbReference>
<dbReference type="InterPro" id="IPR036794">
    <property type="entry name" value="ATP_F1_dsu/esu_C_sf"/>
</dbReference>
<keyword evidence="7 8" id="KW-0066">ATP synthesis</keyword>
<evidence type="ECO:0000313" key="12">
    <source>
        <dbReference type="EMBL" id="OGK31296.1"/>
    </source>
</evidence>
<dbReference type="HAMAP" id="MF_00530">
    <property type="entry name" value="ATP_synth_epsil_bac"/>
    <property type="match status" value="1"/>
</dbReference>
<dbReference type="InterPro" id="IPR036771">
    <property type="entry name" value="ATPsynth_dsu/esu_N"/>
</dbReference>
<comment type="similarity">
    <text evidence="2 8 9">Belongs to the ATPase epsilon chain family.</text>
</comment>
<evidence type="ECO:0000256" key="5">
    <source>
        <dbReference type="ARBA" id="ARBA00023136"/>
    </source>
</evidence>
<evidence type="ECO:0000256" key="9">
    <source>
        <dbReference type="RuleBase" id="RU003656"/>
    </source>
</evidence>
<accession>A0A1F7HJX0</accession>
<keyword evidence="5 8" id="KW-0472">Membrane</keyword>
<comment type="function">
    <text evidence="8">Produces ATP from ADP in the presence of a proton gradient across the membrane.</text>
</comment>
<dbReference type="PANTHER" id="PTHR13822">
    <property type="entry name" value="ATP SYNTHASE DELTA/EPSILON CHAIN"/>
    <property type="match status" value="1"/>
</dbReference>
<feature type="domain" description="ATP synthase epsilon subunit C-terminal" evidence="10">
    <location>
        <begin position="85"/>
        <end position="129"/>
    </location>
</feature>
<dbReference type="GO" id="GO:0045259">
    <property type="term" value="C:proton-transporting ATP synthase complex"/>
    <property type="evidence" value="ECO:0007669"/>
    <property type="project" value="UniProtKB-KW"/>
</dbReference>
<evidence type="ECO:0000259" key="11">
    <source>
        <dbReference type="Pfam" id="PF02823"/>
    </source>
</evidence>
<keyword evidence="6 8" id="KW-0139">CF(1)</keyword>
<evidence type="ECO:0000256" key="1">
    <source>
        <dbReference type="ARBA" id="ARBA00004202"/>
    </source>
</evidence>
<sequence>MNLHLEIITPEKIVYKNDVDEVVVQSENGQITILPNHVGLLTKIVPGELIVKKGGSTQLLAITGGFLEVEKNNVSILADYAVRAEDIEVLKAQEAQRRAGKLMEEKRSEKDFATAQAEMIKAITELKVATKYKRKPSRPTEV</sequence>
<dbReference type="Gene3D" id="2.60.15.10">
    <property type="entry name" value="F0F1 ATP synthase delta/epsilon subunit, N-terminal"/>
    <property type="match status" value="1"/>
</dbReference>
<comment type="caution">
    <text evidence="12">The sequence shown here is derived from an EMBL/GenBank/DDBJ whole genome shotgun (WGS) entry which is preliminary data.</text>
</comment>
<keyword evidence="8" id="KW-0375">Hydrogen ion transport</keyword>
<evidence type="ECO:0000259" key="10">
    <source>
        <dbReference type="Pfam" id="PF00401"/>
    </source>
</evidence>
<evidence type="ECO:0000256" key="7">
    <source>
        <dbReference type="ARBA" id="ARBA00023310"/>
    </source>
</evidence>
<protein>
    <recommendedName>
        <fullName evidence="8">ATP synthase epsilon chain</fullName>
    </recommendedName>
    <alternativeName>
        <fullName evidence="8">ATP synthase F1 sector epsilon subunit</fullName>
    </alternativeName>
    <alternativeName>
        <fullName evidence="8">F-ATPase epsilon subunit</fullName>
    </alternativeName>
</protein>
<dbReference type="InterPro" id="IPR020546">
    <property type="entry name" value="ATP_synth_F1_dsu/esu_N"/>
</dbReference>
<dbReference type="InterPro" id="IPR001469">
    <property type="entry name" value="ATP_synth_F1_dsu/esu"/>
</dbReference>
<dbReference type="GO" id="GO:0005524">
    <property type="term" value="F:ATP binding"/>
    <property type="evidence" value="ECO:0007669"/>
    <property type="project" value="UniProtKB-UniRule"/>
</dbReference>
<reference evidence="12 13" key="1">
    <citation type="journal article" date="2016" name="Nat. Commun.">
        <title>Thousands of microbial genomes shed light on interconnected biogeochemical processes in an aquifer system.</title>
        <authorList>
            <person name="Anantharaman K."/>
            <person name="Brown C.T."/>
            <person name="Hug L.A."/>
            <person name="Sharon I."/>
            <person name="Castelle C.J."/>
            <person name="Probst A.J."/>
            <person name="Thomas B.C."/>
            <person name="Singh A."/>
            <person name="Wilkins M.J."/>
            <person name="Karaoz U."/>
            <person name="Brodie E.L."/>
            <person name="Williams K.H."/>
            <person name="Hubbard S.S."/>
            <person name="Banfield J.F."/>
        </authorList>
    </citation>
    <scope>NUCLEOTIDE SEQUENCE [LARGE SCALE GENOMIC DNA]</scope>
</reference>
<gene>
    <name evidence="8" type="primary">atpC</name>
    <name evidence="12" type="ORF">A3F29_02430</name>
</gene>
<keyword evidence="4 8" id="KW-0406">Ion transport</keyword>
<comment type="subcellular location">
    <subcellularLocation>
        <location evidence="1 8">Cell membrane</location>
        <topology evidence="1 8">Peripheral membrane protein</topology>
    </subcellularLocation>
</comment>
<dbReference type="SUPFAM" id="SSF51344">
    <property type="entry name" value="Epsilon subunit of F1F0-ATP synthase N-terminal domain"/>
    <property type="match status" value="1"/>
</dbReference>
<dbReference type="NCBIfam" id="TIGR01216">
    <property type="entry name" value="ATP_synt_epsi"/>
    <property type="match status" value="1"/>
</dbReference>
<name>A0A1F7HJX0_9BACT</name>
<dbReference type="CDD" id="cd12152">
    <property type="entry name" value="F1-ATPase_delta"/>
    <property type="match status" value="1"/>
</dbReference>
<dbReference type="SUPFAM" id="SSF46604">
    <property type="entry name" value="Epsilon subunit of F1F0-ATP synthase C-terminal domain"/>
    <property type="match status" value="1"/>
</dbReference>
<dbReference type="GO" id="GO:0005886">
    <property type="term" value="C:plasma membrane"/>
    <property type="evidence" value="ECO:0007669"/>
    <property type="project" value="UniProtKB-SubCell"/>
</dbReference>
<keyword evidence="8" id="KW-1003">Cell membrane</keyword>
<comment type="subunit">
    <text evidence="8 9">F-type ATPases have 2 components, CF(1) - the catalytic core - and CF(0) - the membrane proton channel. CF(1) has five subunits: alpha(3), beta(3), gamma(1), delta(1), epsilon(1). CF(0) has three main subunits: a, b and c.</text>
</comment>
<evidence type="ECO:0000256" key="6">
    <source>
        <dbReference type="ARBA" id="ARBA00023196"/>
    </source>
</evidence>
<dbReference type="PANTHER" id="PTHR13822:SF10">
    <property type="entry name" value="ATP SYNTHASE EPSILON CHAIN, CHLOROPLASTIC"/>
    <property type="match status" value="1"/>
</dbReference>
<dbReference type="Pfam" id="PF02823">
    <property type="entry name" value="ATP-synt_DE_N"/>
    <property type="match status" value="1"/>
</dbReference>
<dbReference type="Pfam" id="PF00401">
    <property type="entry name" value="ATP-synt_DE"/>
    <property type="match status" value="1"/>
</dbReference>
<evidence type="ECO:0000256" key="4">
    <source>
        <dbReference type="ARBA" id="ARBA00023065"/>
    </source>
</evidence>
<evidence type="ECO:0000256" key="8">
    <source>
        <dbReference type="HAMAP-Rule" id="MF_00530"/>
    </source>
</evidence>
<dbReference type="InterPro" id="IPR020547">
    <property type="entry name" value="ATP_synth_F1_esu_C"/>
</dbReference>
<organism evidence="12 13">
    <name type="scientific">Candidatus Roizmanbacteria bacterium RIFCSPHIGHO2_12_FULL_33_9</name>
    <dbReference type="NCBI Taxonomy" id="1802045"/>
    <lineage>
        <taxon>Bacteria</taxon>
        <taxon>Candidatus Roizmaniibacteriota</taxon>
    </lineage>
</organism>
<evidence type="ECO:0000313" key="13">
    <source>
        <dbReference type="Proteomes" id="UP000177199"/>
    </source>
</evidence>
<evidence type="ECO:0000256" key="2">
    <source>
        <dbReference type="ARBA" id="ARBA00005712"/>
    </source>
</evidence>